<sequence length="219" mass="24253">MEIGKYIDHTNLKTDATSKDIAKLCREAIEYGFETVCVNPCYVPLAKDMLKDTNIGVCTVVGFPLGATTPKVKSFEAIEACDNGADEIDMVINIGALKDKDYDFIKKEIEDVRDSIDGKVLKVIIETSLLEDDEIIKMTEICNESFVNFIKTNTGFGSRGVSLHDVELINKHKDELLEIKASAGITTFKQMDELIKAGATRIGTSHSVDIVTHMKEENK</sequence>
<dbReference type="InterPro" id="IPR028581">
    <property type="entry name" value="DeoC_typeI"/>
</dbReference>
<dbReference type="GO" id="GO:0005737">
    <property type="term" value="C:cytoplasm"/>
    <property type="evidence" value="ECO:0007669"/>
    <property type="project" value="UniProtKB-SubCell"/>
</dbReference>
<comment type="subcellular location">
    <subcellularLocation>
        <location evidence="7">Cytoplasm</location>
    </subcellularLocation>
</comment>
<keyword evidence="4 7" id="KW-0704">Schiff base</keyword>
<comment type="catalytic activity">
    <reaction evidence="5 7">
        <text>2-deoxy-D-ribose 5-phosphate = D-glyceraldehyde 3-phosphate + acetaldehyde</text>
        <dbReference type="Rhea" id="RHEA:12821"/>
        <dbReference type="ChEBI" id="CHEBI:15343"/>
        <dbReference type="ChEBI" id="CHEBI:59776"/>
        <dbReference type="ChEBI" id="CHEBI:62877"/>
        <dbReference type="EC" id="4.1.2.4"/>
    </reaction>
</comment>
<evidence type="ECO:0000256" key="5">
    <source>
        <dbReference type="ARBA" id="ARBA00048791"/>
    </source>
</evidence>
<keyword evidence="3 7" id="KW-0456">Lyase</keyword>
<dbReference type="Proteomes" id="UP000886786">
    <property type="component" value="Unassembled WGS sequence"/>
</dbReference>
<dbReference type="GO" id="GO:0009264">
    <property type="term" value="P:deoxyribonucleotide catabolic process"/>
    <property type="evidence" value="ECO:0007669"/>
    <property type="project" value="UniProtKB-UniRule"/>
</dbReference>
<dbReference type="GO" id="GO:0006018">
    <property type="term" value="P:2-deoxyribose 1-phosphate catabolic process"/>
    <property type="evidence" value="ECO:0007669"/>
    <property type="project" value="UniProtKB-UniRule"/>
</dbReference>
<dbReference type="Gene3D" id="3.20.20.70">
    <property type="entry name" value="Aldolase class I"/>
    <property type="match status" value="1"/>
</dbReference>
<evidence type="ECO:0000256" key="3">
    <source>
        <dbReference type="ARBA" id="ARBA00023239"/>
    </source>
</evidence>
<dbReference type="PANTHER" id="PTHR10889">
    <property type="entry name" value="DEOXYRIBOSE-PHOSPHATE ALDOLASE"/>
    <property type="match status" value="1"/>
</dbReference>
<feature type="active site" description="Proton donor/acceptor" evidence="7">
    <location>
        <position position="180"/>
    </location>
</feature>
<comment type="similarity">
    <text evidence="1 7">Belongs to the DeoC/FbaB aldolase family. DeoC type 1 subfamily.</text>
</comment>
<dbReference type="GO" id="GO:0004139">
    <property type="term" value="F:deoxyribose-phosphate aldolase activity"/>
    <property type="evidence" value="ECO:0007669"/>
    <property type="project" value="UniProtKB-UniRule"/>
</dbReference>
<dbReference type="InterPro" id="IPR013785">
    <property type="entry name" value="Aldolase_TIM"/>
</dbReference>
<comment type="pathway">
    <text evidence="7">Carbohydrate degradation; 2-deoxy-D-ribose 1-phosphate degradation; D-glyceraldehyde 3-phosphate and acetaldehyde from 2-deoxy-alpha-D-ribose 1-phosphate: step 2/2.</text>
</comment>
<dbReference type="AlphaFoldDB" id="A0A9D0ZSR5"/>
<evidence type="ECO:0000256" key="2">
    <source>
        <dbReference type="ARBA" id="ARBA00022490"/>
    </source>
</evidence>
<proteinExistence type="inferred from homology"/>
<dbReference type="SMART" id="SM01133">
    <property type="entry name" value="DeoC"/>
    <property type="match status" value="1"/>
</dbReference>
<dbReference type="SUPFAM" id="SSF51569">
    <property type="entry name" value="Aldolase"/>
    <property type="match status" value="1"/>
</dbReference>
<dbReference type="Pfam" id="PF01791">
    <property type="entry name" value="DeoC"/>
    <property type="match status" value="1"/>
</dbReference>
<keyword evidence="2 7" id="KW-0963">Cytoplasm</keyword>
<dbReference type="InterPro" id="IPR002915">
    <property type="entry name" value="DeoC/FbaB/LacD_aldolase"/>
</dbReference>
<dbReference type="PANTHER" id="PTHR10889:SF1">
    <property type="entry name" value="DEOXYRIBOSE-PHOSPHATE ALDOLASE"/>
    <property type="match status" value="1"/>
</dbReference>
<protein>
    <recommendedName>
        <fullName evidence="7">Deoxyribose-phosphate aldolase</fullName>
        <shortName evidence="7">DERA</shortName>
        <ecNumber evidence="7">4.1.2.4</ecNumber>
    </recommendedName>
    <alternativeName>
        <fullName evidence="7">2-deoxy-D-ribose 5-phosphate aldolase</fullName>
    </alternativeName>
    <alternativeName>
        <fullName evidence="7">Phosphodeoxyriboaldolase</fullName>
        <shortName evidence="7">Deoxyriboaldolase</shortName>
    </alternativeName>
</protein>
<evidence type="ECO:0000313" key="8">
    <source>
        <dbReference type="EMBL" id="HIQ91432.1"/>
    </source>
</evidence>
<accession>A0A9D0ZSR5</accession>
<dbReference type="HAMAP" id="MF_00114">
    <property type="entry name" value="DeoC_type1"/>
    <property type="match status" value="1"/>
</dbReference>
<evidence type="ECO:0000256" key="1">
    <source>
        <dbReference type="ARBA" id="ARBA00010936"/>
    </source>
</evidence>
<feature type="active site" description="Schiff-base intermediate with acetaldehyde" evidence="7">
    <location>
        <position position="151"/>
    </location>
</feature>
<reference evidence="8" key="2">
    <citation type="journal article" date="2021" name="PeerJ">
        <title>Extensive microbial diversity within the chicken gut microbiome revealed by metagenomics and culture.</title>
        <authorList>
            <person name="Gilroy R."/>
            <person name="Ravi A."/>
            <person name="Getino M."/>
            <person name="Pursley I."/>
            <person name="Horton D.L."/>
            <person name="Alikhan N.F."/>
            <person name="Baker D."/>
            <person name="Gharbi K."/>
            <person name="Hall N."/>
            <person name="Watson M."/>
            <person name="Adriaenssens E.M."/>
            <person name="Foster-Nyarko E."/>
            <person name="Jarju S."/>
            <person name="Secka A."/>
            <person name="Antonio M."/>
            <person name="Oren A."/>
            <person name="Chaudhuri R.R."/>
            <person name="La Ragione R."/>
            <person name="Hildebrand F."/>
            <person name="Pallen M.J."/>
        </authorList>
    </citation>
    <scope>NUCLEOTIDE SEQUENCE</scope>
    <source>
        <strain evidence="8">CHK147-3167</strain>
    </source>
</reference>
<evidence type="ECO:0000256" key="7">
    <source>
        <dbReference type="HAMAP-Rule" id="MF_00114"/>
    </source>
</evidence>
<comment type="function">
    <text evidence="6 7">Catalyzes a reversible aldol reaction between acetaldehyde and D-glyceraldehyde 3-phosphate to generate 2-deoxy-D-ribose 5-phosphate.</text>
</comment>
<comment type="caution">
    <text evidence="8">The sequence shown here is derived from an EMBL/GenBank/DDBJ whole genome shotgun (WGS) entry which is preliminary data.</text>
</comment>
<feature type="active site" description="Proton donor/acceptor" evidence="7">
    <location>
        <position position="89"/>
    </location>
</feature>
<evidence type="ECO:0000256" key="4">
    <source>
        <dbReference type="ARBA" id="ARBA00023270"/>
    </source>
</evidence>
<dbReference type="CDD" id="cd00959">
    <property type="entry name" value="DeoC"/>
    <property type="match status" value="1"/>
</dbReference>
<dbReference type="InterPro" id="IPR011343">
    <property type="entry name" value="DeoC"/>
</dbReference>
<dbReference type="PIRSF" id="PIRSF001357">
    <property type="entry name" value="DeoC"/>
    <property type="match status" value="1"/>
</dbReference>
<organism evidence="8 9">
    <name type="scientific">Candidatus Coprosoma intestinipullorum</name>
    <dbReference type="NCBI Taxonomy" id="2840752"/>
    <lineage>
        <taxon>Bacteria</taxon>
        <taxon>Bacillati</taxon>
        <taxon>Bacillota</taxon>
        <taxon>Bacillota incertae sedis</taxon>
        <taxon>Candidatus Coprosoma</taxon>
    </lineage>
</organism>
<evidence type="ECO:0000313" key="9">
    <source>
        <dbReference type="Proteomes" id="UP000886786"/>
    </source>
</evidence>
<dbReference type="GO" id="GO:0016052">
    <property type="term" value="P:carbohydrate catabolic process"/>
    <property type="evidence" value="ECO:0007669"/>
    <property type="project" value="TreeGrafter"/>
</dbReference>
<reference evidence="8" key="1">
    <citation type="submission" date="2020-10" db="EMBL/GenBank/DDBJ databases">
        <authorList>
            <person name="Gilroy R."/>
        </authorList>
    </citation>
    <scope>NUCLEOTIDE SEQUENCE</scope>
    <source>
        <strain evidence="8">CHK147-3167</strain>
    </source>
</reference>
<name>A0A9D0ZSR5_9FIRM</name>
<gene>
    <name evidence="7 8" type="primary">deoC</name>
    <name evidence="8" type="ORF">IAB27_07425</name>
</gene>
<dbReference type="FunFam" id="3.20.20.70:FF:000044">
    <property type="entry name" value="Deoxyribose-phosphate aldolase"/>
    <property type="match status" value="1"/>
</dbReference>
<dbReference type="EC" id="4.1.2.4" evidence="7"/>
<dbReference type="NCBIfam" id="TIGR00126">
    <property type="entry name" value="deoC"/>
    <property type="match status" value="1"/>
</dbReference>
<evidence type="ECO:0000256" key="6">
    <source>
        <dbReference type="ARBA" id="ARBA00056337"/>
    </source>
</evidence>
<dbReference type="EMBL" id="DVFV01000126">
    <property type="protein sequence ID" value="HIQ91432.1"/>
    <property type="molecule type" value="Genomic_DNA"/>
</dbReference>